<dbReference type="Proteomes" id="UP000245702">
    <property type="component" value="Unassembled WGS sequence"/>
</dbReference>
<accession>A0ABM9WAE3</accession>
<dbReference type="RefSeq" id="WP_075756606.1">
    <property type="nucleotide sequence ID" value="NZ_CP146991.1"/>
</dbReference>
<name>A0ABM9WAE3_9FIRM</name>
<proteinExistence type="predicted"/>
<protein>
    <submittedName>
        <fullName evidence="1">Uncharacterized protein</fullName>
    </submittedName>
</protein>
<sequence>MSEPLQQERKNRAEILAEQVLSLVEEFQCIGEREYETIWRKERYRECTDFVSGYETYHLYQPPTLLFETERVLSERLMQCLDALLESDIAVFGRVCHQSGSTTWPLRIIDRFGYKHWDDKGYSDIVELMGLLHPGQQGVLMAHAWDRLTDGTETKDRSLLNNLWARLPIATTLTISALIISDMIPGAFLSSFSNNARWQERQVRIHWVLDWLISWMQIVRPSADDVVGKFVDYLYTPVNKEPLWAGYILAKKLGENPDPVIRQISENVQLYLLNLYPTYWVTDSGGLHFCGSLTVELIEETALAAAKLPQSELTAIFEHADIPSPQRLWRLRDVHDYQTYFNDIRKALFHELLKISILNRIDETCRQGYIDKALFALIQFGRQARYEHLSYDDKVLWRMLFKEISLFLVILNEDEQQEFVNAFILYIDDLWLLIELERNMQEVGLAIKNNRILSKQVSKRQYLLSNLELTEVGELLYSIGEYQLAIQLLGMVDLCKFDGWKIAYWKRNKALCHIQCAMLSQDNAGQINELRSALSILQKSYQQEHSASKNMYTPLLLHVIGMLFDRDAFESTRLAHIFQSLRTLENMSQEHWLANAVTLLRLAKADDQSTSSWYQELDMLCRNRGIYKDINFTQNLLMAWYFTNRANRALTFEEKAVLNVCWEKETQAKQWLLNHIGLRGQVKWRVSPDFVH</sequence>
<reference evidence="1 2" key="1">
    <citation type="submission" date="2016-01" db="EMBL/GenBank/DDBJ databases">
        <authorList>
            <person name="Brown R."/>
        </authorList>
    </citation>
    <scope>NUCLEOTIDE SEQUENCE [LARGE SCALE GENOMIC DNA]</scope>
    <source>
        <strain evidence="1">Sporomusa sphaeroides DSM 2875</strain>
    </source>
</reference>
<keyword evidence="2" id="KW-1185">Reference proteome</keyword>
<gene>
    <name evidence="1" type="ORF">SSPH_04613</name>
</gene>
<dbReference type="EMBL" id="FCOW01000055">
    <property type="protein sequence ID" value="CVK21892.1"/>
    <property type="molecule type" value="Genomic_DNA"/>
</dbReference>
<comment type="caution">
    <text evidence="1">The sequence shown here is derived from an EMBL/GenBank/DDBJ whole genome shotgun (WGS) entry which is preliminary data.</text>
</comment>
<evidence type="ECO:0000313" key="2">
    <source>
        <dbReference type="Proteomes" id="UP000245702"/>
    </source>
</evidence>
<evidence type="ECO:0000313" key="1">
    <source>
        <dbReference type="EMBL" id="CVK21892.1"/>
    </source>
</evidence>
<organism evidence="1 2">
    <name type="scientific">Sporomusa sphaeroides DSM 2875</name>
    <dbReference type="NCBI Taxonomy" id="1337886"/>
    <lineage>
        <taxon>Bacteria</taxon>
        <taxon>Bacillati</taxon>
        <taxon>Bacillota</taxon>
        <taxon>Negativicutes</taxon>
        <taxon>Selenomonadales</taxon>
        <taxon>Sporomusaceae</taxon>
        <taxon>Sporomusa</taxon>
    </lineage>
</organism>